<dbReference type="Gene3D" id="2.60.40.3330">
    <property type="match status" value="2"/>
</dbReference>
<dbReference type="PANTHER" id="PTHR21700">
    <property type="entry name" value="TRANSTHYRETIN-LIKE FAMILY PROTEIN-RELATED"/>
    <property type="match status" value="1"/>
</dbReference>
<evidence type="ECO:0000256" key="2">
    <source>
        <dbReference type="ARBA" id="ARBA00010112"/>
    </source>
</evidence>
<keyword evidence="7" id="KW-1185">Reference proteome</keyword>
<dbReference type="AlphaFoldDB" id="A0A368GW76"/>
<dbReference type="InterPro" id="IPR038479">
    <property type="entry name" value="Transthyretin-like_sf"/>
</dbReference>
<dbReference type="Pfam" id="PF01060">
    <property type="entry name" value="TTR-52"/>
    <property type="match status" value="2"/>
</dbReference>
<reference evidence="6 7" key="1">
    <citation type="submission" date="2014-10" db="EMBL/GenBank/DDBJ databases">
        <title>Draft genome of the hookworm Ancylostoma caninum.</title>
        <authorList>
            <person name="Mitreva M."/>
        </authorList>
    </citation>
    <scope>NUCLEOTIDE SEQUENCE [LARGE SCALE GENOMIC DNA]</scope>
    <source>
        <strain evidence="6 7">Baltimore</strain>
    </source>
</reference>
<comment type="subcellular location">
    <subcellularLocation>
        <location evidence="1">Secreted</location>
    </subcellularLocation>
</comment>
<dbReference type="STRING" id="29170.A0A368GW76"/>
<evidence type="ECO:0000256" key="3">
    <source>
        <dbReference type="ARBA" id="ARBA00022525"/>
    </source>
</evidence>
<dbReference type="PANTHER" id="PTHR21700:SF44">
    <property type="entry name" value="TRANSTHYRETIN-LIKE FAMILY PROTEIN"/>
    <property type="match status" value="1"/>
</dbReference>
<dbReference type="GO" id="GO:0005576">
    <property type="term" value="C:extracellular region"/>
    <property type="evidence" value="ECO:0007669"/>
    <property type="project" value="UniProtKB-SubCell"/>
</dbReference>
<dbReference type="Proteomes" id="UP000252519">
    <property type="component" value="Unassembled WGS sequence"/>
</dbReference>
<evidence type="ECO:0000313" key="7">
    <source>
        <dbReference type="Proteomes" id="UP000252519"/>
    </source>
</evidence>
<feature type="signal peptide" evidence="5">
    <location>
        <begin position="1"/>
        <end position="19"/>
    </location>
</feature>
<keyword evidence="3" id="KW-0964">Secreted</keyword>
<keyword evidence="4 5" id="KW-0732">Signal</keyword>
<evidence type="ECO:0000256" key="4">
    <source>
        <dbReference type="ARBA" id="ARBA00022729"/>
    </source>
</evidence>
<comment type="caution">
    <text evidence="6">The sequence shown here is derived from an EMBL/GenBank/DDBJ whole genome shotgun (WGS) entry which is preliminary data.</text>
</comment>
<feature type="chain" id="PRO_5016685930" evidence="5">
    <location>
        <begin position="20"/>
        <end position="262"/>
    </location>
</feature>
<accession>A0A368GW76</accession>
<proteinExistence type="inferred from homology"/>
<evidence type="ECO:0000256" key="5">
    <source>
        <dbReference type="SAM" id="SignalP"/>
    </source>
</evidence>
<evidence type="ECO:0000256" key="1">
    <source>
        <dbReference type="ARBA" id="ARBA00004613"/>
    </source>
</evidence>
<dbReference type="InterPro" id="IPR001534">
    <property type="entry name" value="Transthyretin-like"/>
</dbReference>
<name>A0A368GW76_ANCCA</name>
<gene>
    <name evidence="6" type="ORF">ANCCAN_05239</name>
</gene>
<protein>
    <submittedName>
        <fullName evidence="6">Transthyretin-like family protein</fullName>
    </submittedName>
</protein>
<comment type="similarity">
    <text evidence="2">Belongs to the nematode transthyretin-like family.</text>
</comment>
<sequence length="262" mass="29414">MKITAIVAILQLMLITCYAFRTQSVAVRGKLMCGSQPAANVQVKLLDEDHGDPDDMLDNVFTKADGVFSVSGSASELTIIDPELRIYHDCNDHGKDSLPIAAIVRHVVPSDPTVACFEFIVPMLMQNLDYFYHSCSSQPCQREWIIRIPSKYIYSGSEPLEAMDLGTMNLEVRGTLMCGKTPAKDVQVKLVDDDFGPDPDDELDSGYTDANGFFELAGFTTERTTIDPHLKFYHDCNDGITPCQRRWKFELPNHYITRGEYL</sequence>
<dbReference type="GO" id="GO:0009986">
    <property type="term" value="C:cell surface"/>
    <property type="evidence" value="ECO:0007669"/>
    <property type="project" value="InterPro"/>
</dbReference>
<dbReference type="EMBL" id="JOJR01000044">
    <property type="protein sequence ID" value="RCN48601.1"/>
    <property type="molecule type" value="Genomic_DNA"/>
</dbReference>
<dbReference type="OrthoDB" id="5798901at2759"/>
<evidence type="ECO:0000313" key="6">
    <source>
        <dbReference type="EMBL" id="RCN48601.1"/>
    </source>
</evidence>
<organism evidence="6 7">
    <name type="scientific">Ancylostoma caninum</name>
    <name type="common">Dog hookworm</name>
    <dbReference type="NCBI Taxonomy" id="29170"/>
    <lineage>
        <taxon>Eukaryota</taxon>
        <taxon>Metazoa</taxon>
        <taxon>Ecdysozoa</taxon>
        <taxon>Nematoda</taxon>
        <taxon>Chromadorea</taxon>
        <taxon>Rhabditida</taxon>
        <taxon>Rhabditina</taxon>
        <taxon>Rhabditomorpha</taxon>
        <taxon>Strongyloidea</taxon>
        <taxon>Ancylostomatidae</taxon>
        <taxon>Ancylostomatinae</taxon>
        <taxon>Ancylostoma</taxon>
    </lineage>
</organism>